<accession>A0A3N4K963</accession>
<dbReference type="EMBL" id="ML120355">
    <property type="protein sequence ID" value="RPB04991.1"/>
    <property type="molecule type" value="Genomic_DNA"/>
</dbReference>
<evidence type="ECO:0000313" key="2">
    <source>
        <dbReference type="EMBL" id="RPB04991.1"/>
    </source>
</evidence>
<evidence type="ECO:0000313" key="3">
    <source>
        <dbReference type="Proteomes" id="UP000276215"/>
    </source>
</evidence>
<proteinExistence type="predicted"/>
<feature type="compositionally biased region" description="Polar residues" evidence="1">
    <location>
        <begin position="1"/>
        <end position="31"/>
    </location>
</feature>
<reference evidence="2 3" key="1">
    <citation type="journal article" date="2018" name="Nat. Ecol. Evol.">
        <title>Pezizomycetes genomes reveal the molecular basis of ectomycorrhizal truffle lifestyle.</title>
        <authorList>
            <person name="Murat C."/>
            <person name="Payen T."/>
            <person name="Noel B."/>
            <person name="Kuo A."/>
            <person name="Morin E."/>
            <person name="Chen J."/>
            <person name="Kohler A."/>
            <person name="Krizsan K."/>
            <person name="Balestrini R."/>
            <person name="Da Silva C."/>
            <person name="Montanini B."/>
            <person name="Hainaut M."/>
            <person name="Levati E."/>
            <person name="Barry K.W."/>
            <person name="Belfiori B."/>
            <person name="Cichocki N."/>
            <person name="Clum A."/>
            <person name="Dockter R.B."/>
            <person name="Fauchery L."/>
            <person name="Guy J."/>
            <person name="Iotti M."/>
            <person name="Le Tacon F."/>
            <person name="Lindquist E.A."/>
            <person name="Lipzen A."/>
            <person name="Malagnac F."/>
            <person name="Mello A."/>
            <person name="Molinier V."/>
            <person name="Miyauchi S."/>
            <person name="Poulain J."/>
            <person name="Riccioni C."/>
            <person name="Rubini A."/>
            <person name="Sitrit Y."/>
            <person name="Splivallo R."/>
            <person name="Traeger S."/>
            <person name="Wang M."/>
            <person name="Zifcakova L."/>
            <person name="Wipf D."/>
            <person name="Zambonelli A."/>
            <person name="Paolocci F."/>
            <person name="Nowrousian M."/>
            <person name="Ottonello S."/>
            <person name="Baldrian P."/>
            <person name="Spatafora J.W."/>
            <person name="Henrissat B."/>
            <person name="Nagy L.G."/>
            <person name="Aury J.M."/>
            <person name="Wincker P."/>
            <person name="Grigoriev I.V."/>
            <person name="Bonfante P."/>
            <person name="Martin F.M."/>
        </authorList>
    </citation>
    <scope>NUCLEOTIDE SEQUENCE [LARGE SCALE GENOMIC DNA]</scope>
    <source>
        <strain evidence="2 3">120613-1</strain>
    </source>
</reference>
<evidence type="ECO:0000256" key="1">
    <source>
        <dbReference type="SAM" id="MobiDB-lite"/>
    </source>
</evidence>
<keyword evidence="3" id="KW-1185">Reference proteome</keyword>
<organism evidence="2 3">
    <name type="scientific">Choiromyces venosus 120613-1</name>
    <dbReference type="NCBI Taxonomy" id="1336337"/>
    <lineage>
        <taxon>Eukaryota</taxon>
        <taxon>Fungi</taxon>
        <taxon>Dikarya</taxon>
        <taxon>Ascomycota</taxon>
        <taxon>Pezizomycotina</taxon>
        <taxon>Pezizomycetes</taxon>
        <taxon>Pezizales</taxon>
        <taxon>Tuberaceae</taxon>
        <taxon>Choiromyces</taxon>
    </lineage>
</organism>
<protein>
    <submittedName>
        <fullName evidence="2">Uncharacterized protein</fullName>
    </submittedName>
</protein>
<dbReference type="Proteomes" id="UP000276215">
    <property type="component" value="Unassembled WGS sequence"/>
</dbReference>
<dbReference type="AlphaFoldDB" id="A0A3N4K963"/>
<sequence>MVSSGSKSRLESPVSTQQSPLTNRSIPWINTRSKRNRSRSIEYAPPQGKFQQYREVLAVLMAIYKDGKFTESEIVEAIDLLQNSPIHCITFVELLAELQQGWLRRTTQLAFQQKQVD</sequence>
<gene>
    <name evidence="2" type="ORF">L873DRAFT_1070451</name>
</gene>
<name>A0A3N4K963_9PEZI</name>
<feature type="region of interest" description="Disordered" evidence="1">
    <location>
        <begin position="1"/>
        <end position="43"/>
    </location>
</feature>